<feature type="site" description="Lowers pKa of active site Tyr" evidence="6">
    <location>
        <position position="80"/>
    </location>
</feature>
<evidence type="ECO:0000256" key="4">
    <source>
        <dbReference type="PIRSR" id="PIRSR000097-1"/>
    </source>
</evidence>
<evidence type="ECO:0000313" key="8">
    <source>
        <dbReference type="EMBL" id="SEW42031.1"/>
    </source>
</evidence>
<dbReference type="InterPro" id="IPR018170">
    <property type="entry name" value="Aldo/ket_reductase_CS"/>
</dbReference>
<dbReference type="PRINTS" id="PR00069">
    <property type="entry name" value="ALDKETRDTASE"/>
</dbReference>
<evidence type="ECO:0000256" key="5">
    <source>
        <dbReference type="PIRSR" id="PIRSR000097-2"/>
    </source>
</evidence>
<dbReference type="RefSeq" id="WP_089896083.1">
    <property type="nucleotide sequence ID" value="NZ_FOJG01000001.1"/>
</dbReference>
<evidence type="ECO:0000313" key="9">
    <source>
        <dbReference type="Proteomes" id="UP000199310"/>
    </source>
</evidence>
<name>A0A1I0RLK6_9BACT</name>
<keyword evidence="3" id="KW-0560">Oxidoreductase</keyword>
<dbReference type="STRING" id="29529.SAMN04488122_3057"/>
<dbReference type="PROSITE" id="PS00062">
    <property type="entry name" value="ALDOKETO_REDUCTASE_2"/>
    <property type="match status" value="1"/>
</dbReference>
<comment type="similarity">
    <text evidence="1">Belongs to the aldo/keto reductase family.</text>
</comment>
<dbReference type="SUPFAM" id="SSF51430">
    <property type="entry name" value="NAD(P)-linked oxidoreductase"/>
    <property type="match status" value="1"/>
</dbReference>
<evidence type="ECO:0000259" key="7">
    <source>
        <dbReference type="Pfam" id="PF00248"/>
    </source>
</evidence>
<dbReference type="Pfam" id="PF00248">
    <property type="entry name" value="Aldo_ket_red"/>
    <property type="match status" value="1"/>
</dbReference>
<dbReference type="PANTHER" id="PTHR43827">
    <property type="entry name" value="2,5-DIKETO-D-GLUCONIC ACID REDUCTASE"/>
    <property type="match status" value="1"/>
</dbReference>
<dbReference type="PIRSF" id="PIRSF000097">
    <property type="entry name" value="AKR"/>
    <property type="match status" value="1"/>
</dbReference>
<protein>
    <submittedName>
        <fullName evidence="8">Aldo/keto reductase</fullName>
    </submittedName>
</protein>
<dbReference type="InterPro" id="IPR044500">
    <property type="entry name" value="AKR5G"/>
</dbReference>
<accession>A0A1I0RLK6</accession>
<feature type="binding site" evidence="5">
    <location>
        <position position="113"/>
    </location>
    <ligand>
        <name>substrate</name>
    </ligand>
</feature>
<sequence>MNITDINGTVQLANGVQMPYFGLGVFKTKEGQEVIDSVTYALDAGYRHIDTAAIYGNEEGVGIAIEKNATARKDIFLTTKVWNADQGYDSTLKAFDTSLAKLKTDYLDLYLIHWPVKGKYKETWRALEKLYADGRVKAIGVSNFLQHHLEDLFQSANVIPMVDQLEFHPYLVQQPLLDFCRQNNVQYEAWSPLMQGKAFDVPLLKELAAKYNVSVAQLVLRWDLQKEVVTIPKSIKQDRVISNAQLFNFEISKEDVQKIDALDRGERVGPDPDNFDF</sequence>
<dbReference type="OrthoDB" id="9804790at2"/>
<dbReference type="GO" id="GO:0016616">
    <property type="term" value="F:oxidoreductase activity, acting on the CH-OH group of donors, NAD or NADP as acceptor"/>
    <property type="evidence" value="ECO:0007669"/>
    <property type="project" value="UniProtKB-ARBA"/>
</dbReference>
<reference evidence="9" key="1">
    <citation type="submission" date="2016-10" db="EMBL/GenBank/DDBJ databases">
        <authorList>
            <person name="Varghese N."/>
            <person name="Submissions S."/>
        </authorList>
    </citation>
    <scope>NUCLEOTIDE SEQUENCE [LARGE SCALE GENOMIC DNA]</scope>
    <source>
        <strain evidence="9">DSM 3695</strain>
    </source>
</reference>
<dbReference type="Gene3D" id="3.20.20.100">
    <property type="entry name" value="NADP-dependent oxidoreductase domain"/>
    <property type="match status" value="1"/>
</dbReference>
<evidence type="ECO:0000256" key="6">
    <source>
        <dbReference type="PIRSR" id="PIRSR000097-3"/>
    </source>
</evidence>
<dbReference type="InterPro" id="IPR023210">
    <property type="entry name" value="NADP_OxRdtase_dom"/>
</dbReference>
<organism evidence="8 9">
    <name type="scientific">Chitinophaga arvensicola</name>
    <dbReference type="NCBI Taxonomy" id="29529"/>
    <lineage>
        <taxon>Bacteria</taxon>
        <taxon>Pseudomonadati</taxon>
        <taxon>Bacteroidota</taxon>
        <taxon>Chitinophagia</taxon>
        <taxon>Chitinophagales</taxon>
        <taxon>Chitinophagaceae</taxon>
        <taxon>Chitinophaga</taxon>
    </lineage>
</organism>
<dbReference type="CDD" id="cd19157">
    <property type="entry name" value="AKR_AKR5G1-3"/>
    <property type="match status" value="1"/>
</dbReference>
<dbReference type="Proteomes" id="UP000199310">
    <property type="component" value="Unassembled WGS sequence"/>
</dbReference>
<dbReference type="InterPro" id="IPR036812">
    <property type="entry name" value="NAD(P)_OxRdtase_dom_sf"/>
</dbReference>
<proteinExistence type="inferred from homology"/>
<evidence type="ECO:0000256" key="2">
    <source>
        <dbReference type="ARBA" id="ARBA00022857"/>
    </source>
</evidence>
<feature type="domain" description="NADP-dependent oxidoreductase" evidence="7">
    <location>
        <begin position="28"/>
        <end position="263"/>
    </location>
</feature>
<evidence type="ECO:0000256" key="1">
    <source>
        <dbReference type="ARBA" id="ARBA00007905"/>
    </source>
</evidence>
<keyword evidence="9" id="KW-1185">Reference proteome</keyword>
<keyword evidence="2" id="KW-0521">NADP</keyword>
<dbReference type="InterPro" id="IPR020471">
    <property type="entry name" value="AKR"/>
</dbReference>
<dbReference type="FunFam" id="3.20.20.100:FF:000015">
    <property type="entry name" value="Oxidoreductase, aldo/keto reductase family"/>
    <property type="match status" value="1"/>
</dbReference>
<dbReference type="PROSITE" id="PS00798">
    <property type="entry name" value="ALDOKETO_REDUCTASE_1"/>
    <property type="match status" value="1"/>
</dbReference>
<feature type="active site" description="Proton donor" evidence="4">
    <location>
        <position position="55"/>
    </location>
</feature>
<gene>
    <name evidence="8" type="ORF">SAMN04488122_3057</name>
</gene>
<dbReference type="EMBL" id="FOJG01000001">
    <property type="protein sequence ID" value="SEW42031.1"/>
    <property type="molecule type" value="Genomic_DNA"/>
</dbReference>
<dbReference type="PANTHER" id="PTHR43827:SF3">
    <property type="entry name" value="NADP-DEPENDENT OXIDOREDUCTASE DOMAIN-CONTAINING PROTEIN"/>
    <property type="match status" value="1"/>
</dbReference>
<evidence type="ECO:0000256" key="3">
    <source>
        <dbReference type="ARBA" id="ARBA00023002"/>
    </source>
</evidence>
<dbReference type="AlphaFoldDB" id="A0A1I0RLK6"/>